<protein>
    <recommendedName>
        <fullName evidence="2">calcium/calmodulin-dependent protein kinase</fullName>
        <ecNumber evidence="2">2.7.11.17</ecNumber>
    </recommendedName>
</protein>
<reference evidence="16" key="1">
    <citation type="journal article" date="1999" name="J. Biol. Chem.">
        <title>Ethylene modulates gene expression in cells of the marine sponge Suberites domuncula and reduces the degree of apoptosis.</title>
        <authorList>
            <person name="Krasko A."/>
            <person name="Schroeder H.C."/>
            <person name="Perovic S."/>
            <person name="Steffen R."/>
            <person name="Kruse M."/>
            <person name="Reichert W."/>
            <person name="Mueller I.M."/>
            <person name="Mueller W.E.G."/>
        </authorList>
    </citation>
    <scope>NUCLEOTIDE SEQUENCE</scope>
</reference>
<keyword evidence="6 12" id="KW-0547">Nucleotide-binding</keyword>
<dbReference type="InterPro" id="IPR017441">
    <property type="entry name" value="Protein_kinase_ATP_BS"/>
</dbReference>
<keyword evidence="5" id="KW-0808">Transferase</keyword>
<comment type="catalytic activity">
    <reaction evidence="10">
        <text>L-threonyl-[protein] + ATP = O-phospho-L-threonyl-[protein] + ADP + H(+)</text>
        <dbReference type="Rhea" id="RHEA:46608"/>
        <dbReference type="Rhea" id="RHEA-COMP:11060"/>
        <dbReference type="Rhea" id="RHEA-COMP:11605"/>
        <dbReference type="ChEBI" id="CHEBI:15378"/>
        <dbReference type="ChEBI" id="CHEBI:30013"/>
        <dbReference type="ChEBI" id="CHEBI:30616"/>
        <dbReference type="ChEBI" id="CHEBI:61977"/>
        <dbReference type="ChEBI" id="CHEBI:456216"/>
        <dbReference type="EC" id="2.7.11.17"/>
    </reaction>
</comment>
<proteinExistence type="evidence at transcript level"/>
<dbReference type="SMART" id="SM00220">
    <property type="entry name" value="S_TKc"/>
    <property type="match status" value="1"/>
</dbReference>
<evidence type="ECO:0000256" key="5">
    <source>
        <dbReference type="ARBA" id="ARBA00022679"/>
    </source>
</evidence>
<keyword evidence="3 13" id="KW-0723">Serine/threonine-protein kinase</keyword>
<dbReference type="InterPro" id="IPR013543">
    <property type="entry name" value="Ca/CaM-dep_prot_kinase-assoc"/>
</dbReference>
<evidence type="ECO:0000256" key="14">
    <source>
        <dbReference type="SAM" id="MobiDB-lite"/>
    </source>
</evidence>
<dbReference type="SUPFAM" id="SSF54427">
    <property type="entry name" value="NTF2-like"/>
    <property type="match status" value="1"/>
</dbReference>
<organism evidence="16">
    <name type="scientific">Suberites domuncula</name>
    <name type="common">Sponge</name>
    <dbReference type="NCBI Taxonomy" id="55567"/>
    <lineage>
        <taxon>Eukaryota</taxon>
        <taxon>Metazoa</taxon>
        <taxon>Porifera</taxon>
        <taxon>Demospongiae</taxon>
        <taxon>Heteroscleromorpha</taxon>
        <taxon>Suberitida</taxon>
        <taxon>Suberitidae</taxon>
        <taxon>Suberites</taxon>
    </lineage>
</organism>
<dbReference type="Gene3D" id="3.30.200.20">
    <property type="entry name" value="Phosphorylase Kinase, domain 1"/>
    <property type="match status" value="1"/>
</dbReference>
<dbReference type="FunFam" id="1.10.510.10:FF:000001">
    <property type="entry name" value="Calcium/calmodulin-dependent protein kinase type II subunit delta"/>
    <property type="match status" value="1"/>
</dbReference>
<dbReference type="Pfam" id="PF08332">
    <property type="entry name" value="CaMKII_AD"/>
    <property type="match status" value="1"/>
</dbReference>
<evidence type="ECO:0000256" key="12">
    <source>
        <dbReference type="PROSITE-ProRule" id="PRU10141"/>
    </source>
</evidence>
<evidence type="ECO:0000256" key="1">
    <source>
        <dbReference type="ARBA" id="ARBA00005354"/>
    </source>
</evidence>
<accession>Q9U5L0</accession>
<dbReference type="EMBL" id="Y19007">
    <property type="protein sequence ID" value="CAB59634.1"/>
    <property type="molecule type" value="mRNA"/>
</dbReference>
<name>Q9U5L0_SUBDO</name>
<dbReference type="FunFam" id="3.30.200.20:FF:000051">
    <property type="entry name" value="Peripheral plasma membrane protein CASK isoform B"/>
    <property type="match status" value="1"/>
</dbReference>
<feature type="binding site" evidence="12">
    <location>
        <position position="40"/>
    </location>
    <ligand>
        <name>ATP</name>
        <dbReference type="ChEBI" id="CHEBI:30616"/>
    </ligand>
</feature>
<dbReference type="CDD" id="cd14086">
    <property type="entry name" value="STKc_CaMKII"/>
    <property type="match status" value="1"/>
</dbReference>
<dbReference type="PANTHER" id="PTHR24347">
    <property type="entry name" value="SERINE/THREONINE-PROTEIN KINASE"/>
    <property type="match status" value="1"/>
</dbReference>
<comment type="similarity">
    <text evidence="1">Belongs to the protein kinase superfamily. CAMK Ser/Thr protein kinase family. CaMK subfamily.</text>
</comment>
<keyword evidence="4" id="KW-0597">Phosphoprotein</keyword>
<feature type="region of interest" description="Disordered" evidence="14">
    <location>
        <begin position="461"/>
        <end position="483"/>
    </location>
</feature>
<evidence type="ECO:0000313" key="16">
    <source>
        <dbReference type="EMBL" id="CAB59634.1"/>
    </source>
</evidence>
<sequence>MSEPHPFSSQYKLDKDLGKGAFSVVKKAIQKPNKHEYAVKIINTRKLTSRDLQKHEREARICRMLQHENIVQLHHVFQEDHVRYMIFDLITGGELFDDIVAREFYSEKDASKCIQQILESVKYCHDRRIIHRDLKPENLLLASKTPGASVKLADFGLAVEAMDARHYYGFAGTPGYLSPEVLNKQPYSYTVDIWACGVVLYILLVGYPPFWDDNQQRMFNVIKKGKFEYPSPEWDTVTADAKDLINKMLVVDQAKRISAKDALDHTWIKNCDRVASMVHRQETIVVLRKFNARRKLKAAVHTALLVTKRSSTFFSAKPSGQDKSAATMETVQEDDSGSHTAEEKEIVQATQRLINSIADKDYNEYSKLCTEDMTCFVPEACAQLVTGMEFHKFYFDHLPASTSAVQQSMITPKVQMLGDSGAYCAYIRLIQTMDKEGVAHSVTIPETRIWQKFGGDWRCVHSHRSSGGSNPPRSPDQSGQTGQ</sequence>
<dbReference type="SUPFAM" id="SSF56112">
    <property type="entry name" value="Protein kinase-like (PK-like)"/>
    <property type="match status" value="1"/>
</dbReference>
<evidence type="ECO:0000256" key="10">
    <source>
        <dbReference type="ARBA" id="ARBA00047307"/>
    </source>
</evidence>
<dbReference type="GO" id="GO:0005516">
    <property type="term" value="F:calmodulin binding"/>
    <property type="evidence" value="ECO:0007669"/>
    <property type="project" value="UniProtKB-KW"/>
</dbReference>
<dbReference type="PROSITE" id="PS00108">
    <property type="entry name" value="PROTEIN_KINASE_ST"/>
    <property type="match status" value="1"/>
</dbReference>
<dbReference type="AlphaFoldDB" id="Q9U5L0"/>
<dbReference type="InterPro" id="IPR011009">
    <property type="entry name" value="Kinase-like_dom_sf"/>
</dbReference>
<evidence type="ECO:0000256" key="13">
    <source>
        <dbReference type="RuleBase" id="RU000304"/>
    </source>
</evidence>
<dbReference type="InterPro" id="IPR000719">
    <property type="entry name" value="Prot_kinase_dom"/>
</dbReference>
<gene>
    <name evidence="16" type="primary">ccdpk</name>
</gene>
<dbReference type="Gene3D" id="1.10.510.10">
    <property type="entry name" value="Transferase(Phosphotransferase) domain 1"/>
    <property type="match status" value="1"/>
</dbReference>
<dbReference type="Pfam" id="PF00069">
    <property type="entry name" value="Pkinase"/>
    <property type="match status" value="1"/>
</dbReference>
<evidence type="ECO:0000256" key="2">
    <source>
        <dbReference type="ARBA" id="ARBA00012434"/>
    </source>
</evidence>
<dbReference type="GO" id="GO:0004683">
    <property type="term" value="F:calcium/calmodulin-dependent protein kinase activity"/>
    <property type="evidence" value="ECO:0007669"/>
    <property type="project" value="UniProtKB-EC"/>
</dbReference>
<comment type="catalytic activity">
    <reaction evidence="11">
        <text>L-seryl-[protein] + ATP = O-phospho-L-seryl-[protein] + ADP + H(+)</text>
        <dbReference type="Rhea" id="RHEA:17989"/>
        <dbReference type="Rhea" id="RHEA-COMP:9863"/>
        <dbReference type="Rhea" id="RHEA-COMP:11604"/>
        <dbReference type="ChEBI" id="CHEBI:15378"/>
        <dbReference type="ChEBI" id="CHEBI:29999"/>
        <dbReference type="ChEBI" id="CHEBI:30616"/>
        <dbReference type="ChEBI" id="CHEBI:83421"/>
        <dbReference type="ChEBI" id="CHEBI:456216"/>
        <dbReference type="EC" id="2.7.11.17"/>
    </reaction>
</comment>
<dbReference type="EC" id="2.7.11.17" evidence="2"/>
<dbReference type="PROSITE" id="PS50011">
    <property type="entry name" value="PROTEIN_KINASE_DOM"/>
    <property type="match status" value="1"/>
</dbReference>
<feature type="domain" description="Protein kinase" evidence="15">
    <location>
        <begin position="11"/>
        <end position="268"/>
    </location>
</feature>
<evidence type="ECO:0000256" key="11">
    <source>
        <dbReference type="ARBA" id="ARBA00047430"/>
    </source>
</evidence>
<evidence type="ECO:0000259" key="15">
    <source>
        <dbReference type="PROSITE" id="PS50011"/>
    </source>
</evidence>
<evidence type="ECO:0000256" key="8">
    <source>
        <dbReference type="ARBA" id="ARBA00022840"/>
    </source>
</evidence>
<keyword evidence="8 12" id="KW-0067">ATP-binding</keyword>
<dbReference type="PROSITE" id="PS00107">
    <property type="entry name" value="PROTEIN_KINASE_ATP"/>
    <property type="match status" value="1"/>
</dbReference>
<evidence type="ECO:0000256" key="6">
    <source>
        <dbReference type="ARBA" id="ARBA00022741"/>
    </source>
</evidence>
<keyword evidence="7 16" id="KW-0418">Kinase</keyword>
<evidence type="ECO:0000256" key="3">
    <source>
        <dbReference type="ARBA" id="ARBA00022527"/>
    </source>
</evidence>
<dbReference type="Gene3D" id="6.10.140.620">
    <property type="match status" value="1"/>
</dbReference>
<dbReference type="Gene3D" id="3.10.450.50">
    <property type="match status" value="1"/>
</dbReference>
<evidence type="ECO:0000256" key="7">
    <source>
        <dbReference type="ARBA" id="ARBA00022777"/>
    </source>
</evidence>
<keyword evidence="9" id="KW-0112">Calmodulin-binding</keyword>
<evidence type="ECO:0000256" key="4">
    <source>
        <dbReference type="ARBA" id="ARBA00022553"/>
    </source>
</evidence>
<evidence type="ECO:0000256" key="9">
    <source>
        <dbReference type="ARBA" id="ARBA00022860"/>
    </source>
</evidence>
<dbReference type="GO" id="GO:0005524">
    <property type="term" value="F:ATP binding"/>
    <property type="evidence" value="ECO:0007669"/>
    <property type="project" value="UniProtKB-UniRule"/>
</dbReference>
<dbReference type="InterPro" id="IPR032710">
    <property type="entry name" value="NTF2-like_dom_sf"/>
</dbReference>
<dbReference type="InterPro" id="IPR008271">
    <property type="entry name" value="Ser/Thr_kinase_AS"/>
</dbReference>